<evidence type="ECO:0000256" key="2">
    <source>
        <dbReference type="ARBA" id="ARBA00022729"/>
    </source>
</evidence>
<feature type="transmembrane region" description="Helical" evidence="6">
    <location>
        <begin position="24"/>
        <end position="43"/>
    </location>
</feature>
<dbReference type="Gene3D" id="2.60.450.10">
    <property type="entry name" value="Lipopolysaccharide (LPS) transport protein A like domain"/>
    <property type="match status" value="1"/>
</dbReference>
<proteinExistence type="inferred from homology"/>
<dbReference type="NCBIfam" id="TIGR03002">
    <property type="entry name" value="outer_YhbN_LptA"/>
    <property type="match status" value="1"/>
</dbReference>
<comment type="similarity">
    <text evidence="4">Belongs to the LptA family.</text>
</comment>
<dbReference type="HOGENOM" id="CLU_095993_1_0_4"/>
<evidence type="ECO:0000256" key="6">
    <source>
        <dbReference type="SAM" id="Phobius"/>
    </source>
</evidence>
<evidence type="ECO:0000313" key="9">
    <source>
        <dbReference type="Proteomes" id="UP000001416"/>
    </source>
</evidence>
<dbReference type="STRING" id="228410.NE0064"/>
<dbReference type="eggNOG" id="COG1934">
    <property type="taxonomic scope" value="Bacteria"/>
</dbReference>
<evidence type="ECO:0000256" key="5">
    <source>
        <dbReference type="SAM" id="MobiDB-lite"/>
    </source>
</evidence>
<accession>Q82Y25</accession>
<organism evidence="8 9">
    <name type="scientific">Nitrosomonas europaea (strain ATCC 19718 / CIP 103999 / KCTC 2705 / NBRC 14298)</name>
    <dbReference type="NCBI Taxonomy" id="228410"/>
    <lineage>
        <taxon>Bacteria</taxon>
        <taxon>Pseudomonadati</taxon>
        <taxon>Pseudomonadota</taxon>
        <taxon>Betaproteobacteria</taxon>
        <taxon>Nitrosomonadales</taxon>
        <taxon>Nitrosomonadaceae</taxon>
        <taxon>Nitrosomonas</taxon>
    </lineage>
</organism>
<dbReference type="InterPro" id="IPR052037">
    <property type="entry name" value="LPS_export_LptA"/>
</dbReference>
<dbReference type="GO" id="GO:0001530">
    <property type="term" value="F:lipopolysaccharide binding"/>
    <property type="evidence" value="ECO:0007669"/>
    <property type="project" value="InterPro"/>
</dbReference>
<dbReference type="KEGG" id="neu:NE0064"/>
<keyword evidence="9" id="KW-1185">Reference proteome</keyword>
<feature type="region of interest" description="Disordered" evidence="5">
    <location>
        <begin position="174"/>
        <end position="205"/>
    </location>
</feature>
<dbReference type="Proteomes" id="UP000001416">
    <property type="component" value="Chromosome"/>
</dbReference>
<dbReference type="HAMAP" id="MF_01914">
    <property type="entry name" value="LPS_assembly_LptA"/>
    <property type="match status" value="1"/>
</dbReference>
<dbReference type="GO" id="GO:0017089">
    <property type="term" value="F:glycolipid transfer activity"/>
    <property type="evidence" value="ECO:0007669"/>
    <property type="project" value="TreeGrafter"/>
</dbReference>
<keyword evidence="6" id="KW-0472">Membrane</keyword>
<gene>
    <name evidence="4" type="primary">lptA</name>
    <name evidence="8" type="ordered locus">NE0064</name>
</gene>
<sequence length="205" mass="23331">MRKCNLQAAHGYSGLFNMAWPNRAIFSSFLSLFLIFFSSIVLAERADRDKPIHLEADHATVEDYKRKGEFRTSIFTGNVVLTQGTLVLRADKVIMKEDAAGYRYATAYGDLVSYRQKRDGVNEYVEAWSKRAEYDDKTDKIELFGSARLKRGADEVEGDYISYDIASDFFQVSGRQQSENDKNSDHRVRAVIQPKAKQSDTETGK</sequence>
<evidence type="ECO:0000259" key="7">
    <source>
        <dbReference type="Pfam" id="PF03968"/>
    </source>
</evidence>
<dbReference type="GO" id="GO:0015920">
    <property type="term" value="P:lipopolysaccharide transport"/>
    <property type="evidence" value="ECO:0007669"/>
    <property type="project" value="UniProtKB-UniRule"/>
</dbReference>
<dbReference type="AlphaFoldDB" id="Q82Y25"/>
<evidence type="ECO:0000256" key="3">
    <source>
        <dbReference type="ARBA" id="ARBA00022764"/>
    </source>
</evidence>
<evidence type="ECO:0000256" key="4">
    <source>
        <dbReference type="HAMAP-Rule" id="MF_01914"/>
    </source>
</evidence>
<dbReference type="Pfam" id="PF03968">
    <property type="entry name" value="LptD_N"/>
    <property type="match status" value="1"/>
</dbReference>
<dbReference type="GO" id="GO:0030288">
    <property type="term" value="C:outer membrane-bounded periplasmic space"/>
    <property type="evidence" value="ECO:0007669"/>
    <property type="project" value="TreeGrafter"/>
</dbReference>
<dbReference type="GO" id="GO:0009279">
    <property type="term" value="C:cell outer membrane"/>
    <property type="evidence" value="ECO:0007669"/>
    <property type="project" value="TreeGrafter"/>
</dbReference>
<protein>
    <recommendedName>
        <fullName evidence="4">Lipopolysaccharide export system protein LptA</fullName>
    </recommendedName>
</protein>
<feature type="compositionally biased region" description="Basic and acidic residues" evidence="5">
    <location>
        <begin position="178"/>
        <end position="188"/>
    </location>
</feature>
<keyword evidence="6" id="KW-1133">Transmembrane helix</keyword>
<feature type="domain" description="Organic solvent tolerance-like N-terminal" evidence="7">
    <location>
        <begin position="54"/>
        <end position="168"/>
    </location>
</feature>
<name>Q82Y25_NITEU</name>
<dbReference type="EMBL" id="AL954747">
    <property type="protein sequence ID" value="CAD83975.1"/>
    <property type="molecule type" value="Genomic_DNA"/>
</dbReference>
<dbReference type="PANTHER" id="PTHR36504">
    <property type="entry name" value="LIPOPOLYSACCHARIDE EXPORT SYSTEM PROTEIN LPTA"/>
    <property type="match status" value="1"/>
</dbReference>
<dbReference type="GO" id="GO:0043165">
    <property type="term" value="P:Gram-negative-bacterium-type cell outer membrane assembly"/>
    <property type="evidence" value="ECO:0007669"/>
    <property type="project" value="UniProtKB-UniRule"/>
</dbReference>
<comment type="subunit">
    <text evidence="4">Component of the lipopolysaccharide transport and assembly complex.</text>
</comment>
<keyword evidence="1 4" id="KW-0813">Transport</keyword>
<keyword evidence="2" id="KW-0732">Signal</keyword>
<comment type="subcellular location">
    <subcellularLocation>
        <location evidence="4">Periplasm</location>
    </subcellularLocation>
</comment>
<comment type="function">
    <text evidence="4">Involved in the assembly of lipopolysaccharide (LPS). Required for the translocation of LPS from the inner membrane to the outer membrane.</text>
</comment>
<dbReference type="InterPro" id="IPR014340">
    <property type="entry name" value="LptA"/>
</dbReference>
<dbReference type="InterPro" id="IPR005653">
    <property type="entry name" value="OstA-like_N"/>
</dbReference>
<reference evidence="8 9" key="1">
    <citation type="journal article" date="2003" name="J. Bacteriol.">
        <title>Complete genome sequence of the ammonia-oxidizing bacterium and obligate chemolithoautotroph Nitrosomonas europaea.</title>
        <authorList>
            <person name="Chain P."/>
            <person name="Lamerdin J."/>
            <person name="Larimer F."/>
            <person name="Regala W."/>
            <person name="Land M."/>
            <person name="Hauser L."/>
            <person name="Hooper A."/>
            <person name="Klotz M."/>
            <person name="Norton J."/>
            <person name="Sayavedra-Soto L."/>
            <person name="Arciero D."/>
            <person name="Hommes N."/>
            <person name="Whittaker M."/>
            <person name="Arp D."/>
        </authorList>
    </citation>
    <scope>NUCLEOTIDE SEQUENCE [LARGE SCALE GENOMIC DNA]</scope>
    <source>
        <strain evidence="9">ATCC 19718 / CIP 103999 / KCTC 2705 / NBRC 14298</strain>
    </source>
</reference>
<keyword evidence="6" id="KW-0812">Transmembrane</keyword>
<dbReference type="PhylomeDB" id="Q82Y25"/>
<keyword evidence="3 4" id="KW-0574">Periplasm</keyword>
<dbReference type="PANTHER" id="PTHR36504:SF1">
    <property type="entry name" value="LIPOPOLYSACCHARIDE EXPORT SYSTEM PROTEIN LPTA"/>
    <property type="match status" value="1"/>
</dbReference>
<evidence type="ECO:0000256" key="1">
    <source>
        <dbReference type="ARBA" id="ARBA00022448"/>
    </source>
</evidence>
<evidence type="ECO:0000313" key="8">
    <source>
        <dbReference type="EMBL" id="CAD83975.1"/>
    </source>
</evidence>